<dbReference type="Pfam" id="PF05916">
    <property type="entry name" value="Sld5"/>
    <property type="match status" value="1"/>
</dbReference>
<evidence type="ECO:0000256" key="5">
    <source>
        <dbReference type="SAM" id="MobiDB-lite"/>
    </source>
</evidence>
<evidence type="ECO:0000256" key="4">
    <source>
        <dbReference type="ARBA" id="ARBA00023242"/>
    </source>
</evidence>
<comment type="subcellular location">
    <subcellularLocation>
        <location evidence="1">Nucleus</location>
    </subcellularLocation>
</comment>
<dbReference type="AlphaFoldDB" id="A0AAV8URW9"/>
<evidence type="ECO:0008006" key="10">
    <source>
        <dbReference type="Google" id="ProtNLM"/>
    </source>
</evidence>
<dbReference type="PANTHER" id="PTHR12772:SF0">
    <property type="entry name" value="DNA REPLICATION COMPLEX GINS PROTEIN PSF2"/>
    <property type="match status" value="1"/>
</dbReference>
<dbReference type="GO" id="GO:0006260">
    <property type="term" value="P:DNA replication"/>
    <property type="evidence" value="ECO:0007669"/>
    <property type="project" value="UniProtKB-KW"/>
</dbReference>
<dbReference type="SUPFAM" id="SSF160059">
    <property type="entry name" value="PriA/YqbF domain"/>
    <property type="match status" value="1"/>
</dbReference>
<dbReference type="Gene3D" id="1.20.58.1020">
    <property type="match status" value="1"/>
</dbReference>
<dbReference type="InterPro" id="IPR056784">
    <property type="entry name" value="PSF2_N"/>
</dbReference>
<dbReference type="FunFam" id="3.40.5.50:FF:000001">
    <property type="entry name" value="DNA replication complex GINS protein PSF2"/>
    <property type="match status" value="1"/>
</dbReference>
<feature type="domain" description="DNA replication complex GINS protein PSF2 N-terminal" evidence="7">
    <location>
        <begin position="2"/>
        <end position="58"/>
    </location>
</feature>
<evidence type="ECO:0000256" key="1">
    <source>
        <dbReference type="ARBA" id="ARBA00004123"/>
    </source>
</evidence>
<keyword evidence="3" id="KW-0235">DNA replication</keyword>
<keyword evidence="4" id="KW-0539">Nucleus</keyword>
<proteinExistence type="inferred from homology"/>
<reference evidence="8 9" key="1">
    <citation type="journal article" date="2023" name="Nat. Commun.">
        <title>Origin of minicircular mitochondrial genomes in red algae.</title>
        <authorList>
            <person name="Lee Y."/>
            <person name="Cho C.H."/>
            <person name="Lee Y.M."/>
            <person name="Park S.I."/>
            <person name="Yang J.H."/>
            <person name="West J.A."/>
            <person name="Bhattacharya D."/>
            <person name="Yoon H.S."/>
        </authorList>
    </citation>
    <scope>NUCLEOTIDE SEQUENCE [LARGE SCALE GENOMIC DNA]</scope>
    <source>
        <strain evidence="8 9">CCMP1338</strain>
        <tissue evidence="8">Whole cell</tissue>
    </source>
</reference>
<dbReference type="PANTHER" id="PTHR12772">
    <property type="entry name" value="DNA REPLICATION COMPLEX GINS PROTEIN PSF2"/>
    <property type="match status" value="1"/>
</dbReference>
<feature type="compositionally biased region" description="Low complexity" evidence="5">
    <location>
        <begin position="179"/>
        <end position="192"/>
    </location>
</feature>
<gene>
    <name evidence="8" type="ORF">NDN08_001821</name>
</gene>
<dbReference type="CDD" id="cd11712">
    <property type="entry name" value="GINS_A_psf2"/>
    <property type="match status" value="1"/>
</dbReference>
<feature type="domain" description="GINS subunit" evidence="6">
    <location>
        <begin position="62"/>
        <end position="154"/>
    </location>
</feature>
<dbReference type="InterPro" id="IPR036224">
    <property type="entry name" value="GINS_bundle-like_dom_sf"/>
</dbReference>
<comment type="similarity">
    <text evidence="2">Belongs to the GINS2/PSF2 family.</text>
</comment>
<dbReference type="Pfam" id="PF25005">
    <property type="entry name" value="PSF2_N"/>
    <property type="match status" value="1"/>
</dbReference>
<evidence type="ECO:0000256" key="3">
    <source>
        <dbReference type="ARBA" id="ARBA00022705"/>
    </source>
</evidence>
<comment type="caution">
    <text evidence="8">The sequence shown here is derived from an EMBL/GenBank/DDBJ whole genome shotgun (WGS) entry which is preliminary data.</text>
</comment>
<evidence type="ECO:0000313" key="9">
    <source>
        <dbReference type="Proteomes" id="UP001157974"/>
    </source>
</evidence>
<protein>
    <recommendedName>
        <fullName evidence="10">DNA replication complex GINS protein PSF2</fullName>
    </recommendedName>
</protein>
<keyword evidence="9" id="KW-1185">Reference proteome</keyword>
<evidence type="ECO:0000313" key="8">
    <source>
        <dbReference type="EMBL" id="KAJ8905314.1"/>
    </source>
</evidence>
<dbReference type="GO" id="GO:0000727">
    <property type="term" value="P:double-strand break repair via break-induced replication"/>
    <property type="evidence" value="ECO:0007669"/>
    <property type="project" value="TreeGrafter"/>
</dbReference>
<evidence type="ECO:0000259" key="7">
    <source>
        <dbReference type="Pfam" id="PF25005"/>
    </source>
</evidence>
<organism evidence="8 9">
    <name type="scientific">Rhodosorus marinus</name>
    <dbReference type="NCBI Taxonomy" id="101924"/>
    <lineage>
        <taxon>Eukaryota</taxon>
        <taxon>Rhodophyta</taxon>
        <taxon>Stylonematophyceae</taxon>
        <taxon>Stylonematales</taxon>
        <taxon>Stylonemataceae</taxon>
        <taxon>Rhodosorus</taxon>
    </lineage>
</organism>
<dbReference type="InterPro" id="IPR021151">
    <property type="entry name" value="GINS_A"/>
</dbReference>
<dbReference type="GO" id="GO:0000811">
    <property type="term" value="C:GINS complex"/>
    <property type="evidence" value="ECO:0007669"/>
    <property type="project" value="TreeGrafter"/>
</dbReference>
<accession>A0AAV8URW9</accession>
<dbReference type="CDD" id="cd21694">
    <property type="entry name" value="GINS_B_Psf2"/>
    <property type="match status" value="1"/>
</dbReference>
<feature type="region of interest" description="Disordered" evidence="5">
    <location>
        <begin position="172"/>
        <end position="207"/>
    </location>
</feature>
<sequence>MEAEFLAEDEMITMLPLVSIPKMTFLQGDYGPLIPGEPIEVPIWFALALKRARKCKLVVPSWMEAKQLEKTVENERISKNRLTAVPYYYAEIASLLLHYASDDMRSAATVRRGVEDLTSLRSSKFRRYMQTNVREDCNGIKIENICSGELSAVRPVLCEILETIHRANDSGAVDPIKMQTQTQKSQGTQSTSIFSSSKPRSLRRFRA</sequence>
<dbReference type="EMBL" id="JAMWBK010000005">
    <property type="protein sequence ID" value="KAJ8905314.1"/>
    <property type="molecule type" value="Genomic_DNA"/>
</dbReference>
<evidence type="ECO:0000256" key="2">
    <source>
        <dbReference type="ARBA" id="ARBA00010565"/>
    </source>
</evidence>
<name>A0AAV8URW9_9RHOD</name>
<dbReference type="InterPro" id="IPR007257">
    <property type="entry name" value="GINS_Psf2"/>
</dbReference>
<dbReference type="Proteomes" id="UP001157974">
    <property type="component" value="Unassembled WGS sequence"/>
</dbReference>
<evidence type="ECO:0000259" key="6">
    <source>
        <dbReference type="Pfam" id="PF05916"/>
    </source>
</evidence>
<dbReference type="SUPFAM" id="SSF158573">
    <property type="entry name" value="GINS helical bundle-like"/>
    <property type="match status" value="1"/>
</dbReference>
<dbReference type="Gene3D" id="3.40.5.50">
    <property type="match status" value="1"/>
</dbReference>